<feature type="active site" description="Charge relay system" evidence="8 9">
    <location>
        <position position="193"/>
    </location>
</feature>
<evidence type="ECO:0000256" key="4">
    <source>
        <dbReference type="ARBA" id="ARBA00022729"/>
    </source>
</evidence>
<evidence type="ECO:0000256" key="8">
    <source>
        <dbReference type="PIRSR" id="PIRSR615500-1"/>
    </source>
</evidence>
<dbReference type="OrthoDB" id="206201at2759"/>
<evidence type="ECO:0000313" key="16">
    <source>
        <dbReference type="EMBL" id="PKU73105.1"/>
    </source>
</evidence>
<evidence type="ECO:0000256" key="10">
    <source>
        <dbReference type="RuleBase" id="RU003355"/>
    </source>
</evidence>
<dbReference type="Gene3D" id="3.50.30.30">
    <property type="match status" value="1"/>
</dbReference>
<feature type="signal peptide" evidence="11">
    <location>
        <begin position="1"/>
        <end position="18"/>
    </location>
</feature>
<name>A0A2I0WBR2_9ASPA</name>
<evidence type="ECO:0000256" key="6">
    <source>
        <dbReference type="ARBA" id="ARBA00022825"/>
    </source>
</evidence>
<organism evidence="16 17">
    <name type="scientific">Dendrobium catenatum</name>
    <dbReference type="NCBI Taxonomy" id="906689"/>
    <lineage>
        <taxon>Eukaryota</taxon>
        <taxon>Viridiplantae</taxon>
        <taxon>Streptophyta</taxon>
        <taxon>Embryophyta</taxon>
        <taxon>Tracheophyta</taxon>
        <taxon>Spermatophyta</taxon>
        <taxon>Magnoliopsida</taxon>
        <taxon>Liliopsida</taxon>
        <taxon>Asparagales</taxon>
        <taxon>Orchidaceae</taxon>
        <taxon>Epidendroideae</taxon>
        <taxon>Malaxideae</taxon>
        <taxon>Dendrobiinae</taxon>
        <taxon>Dendrobium</taxon>
    </lineage>
</organism>
<keyword evidence="5 9" id="KW-0378">Hydrolase</keyword>
<dbReference type="GO" id="GO:0005576">
    <property type="term" value="C:extracellular region"/>
    <property type="evidence" value="ECO:0007669"/>
    <property type="project" value="UniProtKB-SubCell"/>
</dbReference>
<evidence type="ECO:0000259" key="12">
    <source>
        <dbReference type="Pfam" id="PF00082"/>
    </source>
</evidence>
<gene>
    <name evidence="16" type="primary">SDD1</name>
    <name evidence="16" type="ORF">MA16_Dca016172</name>
</gene>
<evidence type="ECO:0000256" key="1">
    <source>
        <dbReference type="ARBA" id="ARBA00004613"/>
    </source>
</evidence>
<dbReference type="InterPro" id="IPR010259">
    <property type="entry name" value="S8pro/Inhibitor_I9"/>
</dbReference>
<dbReference type="SUPFAM" id="SSF52743">
    <property type="entry name" value="Subtilisin-like"/>
    <property type="match status" value="1"/>
</dbReference>
<evidence type="ECO:0000256" key="2">
    <source>
        <dbReference type="ARBA" id="ARBA00011073"/>
    </source>
</evidence>
<evidence type="ECO:0000256" key="7">
    <source>
        <dbReference type="ARBA" id="ARBA00023180"/>
    </source>
</evidence>
<dbReference type="PROSITE" id="PS00138">
    <property type="entry name" value="SUBTILASE_SER"/>
    <property type="match status" value="1"/>
</dbReference>
<dbReference type="InterPro" id="IPR045051">
    <property type="entry name" value="SBT"/>
</dbReference>
<dbReference type="Pfam" id="PF00082">
    <property type="entry name" value="Peptidase_S8"/>
    <property type="match status" value="1"/>
</dbReference>
<feature type="chain" id="PRO_5014140395" evidence="11">
    <location>
        <begin position="19"/>
        <end position="728"/>
    </location>
</feature>
<dbReference type="PROSITE" id="PS00136">
    <property type="entry name" value="SUBTILASE_ASP"/>
    <property type="match status" value="1"/>
</dbReference>
<evidence type="ECO:0000256" key="9">
    <source>
        <dbReference type="PROSITE-ProRule" id="PRU01240"/>
    </source>
</evidence>
<dbReference type="FunFam" id="2.60.40.2310:FF:000001">
    <property type="entry name" value="Subtilisin-like protease SBT1.5"/>
    <property type="match status" value="1"/>
</dbReference>
<feature type="active site" description="Charge relay system" evidence="8 9">
    <location>
        <position position="138"/>
    </location>
</feature>
<dbReference type="InterPro" id="IPR003137">
    <property type="entry name" value="PA_domain"/>
</dbReference>
<dbReference type="Gene3D" id="3.40.50.200">
    <property type="entry name" value="Peptidase S8/S53 domain"/>
    <property type="match status" value="1"/>
</dbReference>
<dbReference type="Pfam" id="PF05922">
    <property type="entry name" value="Inhibitor_I9"/>
    <property type="match status" value="1"/>
</dbReference>
<sequence>MASATLLLLLSFPFLAISGHSSSLQNYIVHVRRPNNLFKSDNTRLQRYYLSFLPASPTISSSSRLLYSYREAITGFAAQLTAEEAISMSSKPGFLRAYPTPTYKLTTTHTPTFLGLRSNTGLWHHSNQGEGIIIGMLDTGIASNHPSFADVGIPSAPPHWKSPCQLPPSAPCNNKLIGARSFVGKNASDFHGHGSHTASTAGGNFVGNANVVGQANGTASGIAPRSHVAIYKVCDLEGCSGADITAGFDFAIQDGIDVASLSLGGGSASFATDPIAIAGFRAFQKGITVVCAAGNDGPYSGSLSNEAPWLITVGASTLNRILKAVVRLGNGEVFVGEALFQPRKFSSRQQFQLIAPNSCDKHPAASLKGKIVLCESVANIPAIKAAGGVAVILKNNKIVGATIVLDLQSMPSSSVTFEDGAKISAYAGSAINPTASIEFCGTVISNNSSPSAPMVAYFSSRGPSLSSAGILKPDIIAPGVNVLAAWPRPISKDSNHNGESRREAEFNIISGTSMATPHISGVVALLKKAHPNWSPAAIKSSIMTTADMVDDRGKPIMDEKLKPADYFALGAGHVNPQKAIDPGLVYNISGDDYIRYICGVGYSDDDATIIAGREVSCARVGQIAEAELNYPSILVAMNGTKMTVNRKVTNVGEAGSRYKVEVESPKGVKVKVKPQKLKFREVEEEKSFSVTFKRIDGATELRRWAQGSLRWVSAKRVVRSPIVVTLKV</sequence>
<dbReference type="Gene3D" id="3.30.70.80">
    <property type="entry name" value="Peptidase S8 propeptide/proteinase inhibitor I9"/>
    <property type="match status" value="1"/>
</dbReference>
<dbReference type="InterPro" id="IPR037045">
    <property type="entry name" value="S8pro/Inhibitor_I9_sf"/>
</dbReference>
<keyword evidence="7" id="KW-0325">Glycoprotein</keyword>
<dbReference type="InterPro" id="IPR034197">
    <property type="entry name" value="Peptidases_S8_3"/>
</dbReference>
<dbReference type="EMBL" id="KZ502784">
    <property type="protein sequence ID" value="PKU73105.1"/>
    <property type="molecule type" value="Genomic_DNA"/>
</dbReference>
<dbReference type="InterPro" id="IPR015500">
    <property type="entry name" value="Peptidase_S8_subtilisin-rel"/>
</dbReference>
<dbReference type="InterPro" id="IPR023827">
    <property type="entry name" value="Peptidase_S8_Asp-AS"/>
</dbReference>
<keyword evidence="4 11" id="KW-0732">Signal</keyword>
<evidence type="ECO:0000259" key="15">
    <source>
        <dbReference type="Pfam" id="PF17766"/>
    </source>
</evidence>
<evidence type="ECO:0000256" key="11">
    <source>
        <dbReference type="SAM" id="SignalP"/>
    </source>
</evidence>
<evidence type="ECO:0000256" key="3">
    <source>
        <dbReference type="ARBA" id="ARBA00022670"/>
    </source>
</evidence>
<evidence type="ECO:0000259" key="14">
    <source>
        <dbReference type="Pfam" id="PF05922"/>
    </source>
</evidence>
<dbReference type="CDD" id="cd04852">
    <property type="entry name" value="Peptidases_S8_3"/>
    <property type="match status" value="1"/>
</dbReference>
<reference evidence="16 17" key="2">
    <citation type="journal article" date="2017" name="Nature">
        <title>The Apostasia genome and the evolution of orchids.</title>
        <authorList>
            <person name="Zhang G.Q."/>
            <person name="Liu K.W."/>
            <person name="Li Z."/>
            <person name="Lohaus R."/>
            <person name="Hsiao Y.Y."/>
            <person name="Niu S.C."/>
            <person name="Wang J.Y."/>
            <person name="Lin Y.C."/>
            <person name="Xu Q."/>
            <person name="Chen L.J."/>
            <person name="Yoshida K."/>
            <person name="Fujiwara S."/>
            <person name="Wang Z.W."/>
            <person name="Zhang Y.Q."/>
            <person name="Mitsuda N."/>
            <person name="Wang M."/>
            <person name="Liu G.H."/>
            <person name="Pecoraro L."/>
            <person name="Huang H.X."/>
            <person name="Xiao X.J."/>
            <person name="Lin M."/>
            <person name="Wu X.Y."/>
            <person name="Wu W.L."/>
            <person name="Chen Y.Y."/>
            <person name="Chang S.B."/>
            <person name="Sakamoto S."/>
            <person name="Ohme-Takagi M."/>
            <person name="Yagi M."/>
            <person name="Zeng S.J."/>
            <person name="Shen C.Y."/>
            <person name="Yeh C.M."/>
            <person name="Luo Y.B."/>
            <person name="Tsai W.C."/>
            <person name="Van de Peer Y."/>
            <person name="Liu Z.J."/>
        </authorList>
    </citation>
    <scope>NUCLEOTIDE SEQUENCE [LARGE SCALE GENOMIC DNA]</scope>
    <source>
        <tissue evidence="16">The whole plant</tissue>
    </source>
</reference>
<evidence type="ECO:0000313" key="17">
    <source>
        <dbReference type="Proteomes" id="UP000233837"/>
    </source>
</evidence>
<protein>
    <submittedName>
        <fullName evidence="16">Subtilisin-like protease SDD1</fullName>
    </submittedName>
</protein>
<dbReference type="InterPro" id="IPR036852">
    <property type="entry name" value="Peptidase_S8/S53_dom_sf"/>
</dbReference>
<dbReference type="PANTHER" id="PTHR10795">
    <property type="entry name" value="PROPROTEIN CONVERTASE SUBTILISIN/KEXIN"/>
    <property type="match status" value="1"/>
</dbReference>
<dbReference type="AlphaFoldDB" id="A0A2I0WBR2"/>
<dbReference type="GO" id="GO:0006508">
    <property type="term" value="P:proteolysis"/>
    <property type="evidence" value="ECO:0007669"/>
    <property type="project" value="UniProtKB-KW"/>
</dbReference>
<dbReference type="PRINTS" id="PR00723">
    <property type="entry name" value="SUBTILISIN"/>
</dbReference>
<keyword evidence="3 9" id="KW-0645">Protease</keyword>
<feature type="domain" description="PA" evidence="13">
    <location>
        <begin position="356"/>
        <end position="423"/>
    </location>
</feature>
<comment type="subcellular location">
    <subcellularLocation>
        <location evidence="1">Secreted</location>
    </subcellularLocation>
</comment>
<dbReference type="InterPro" id="IPR000209">
    <property type="entry name" value="Peptidase_S8/S53_dom"/>
</dbReference>
<dbReference type="Pfam" id="PF17766">
    <property type="entry name" value="fn3_6"/>
    <property type="match status" value="1"/>
</dbReference>
<keyword evidence="6 9" id="KW-0720">Serine protease</keyword>
<dbReference type="Proteomes" id="UP000233837">
    <property type="component" value="Unassembled WGS sequence"/>
</dbReference>
<reference evidence="16 17" key="1">
    <citation type="journal article" date="2016" name="Sci. Rep.">
        <title>The Dendrobium catenatum Lindl. genome sequence provides insights into polysaccharide synthase, floral development and adaptive evolution.</title>
        <authorList>
            <person name="Zhang G.Q."/>
            <person name="Xu Q."/>
            <person name="Bian C."/>
            <person name="Tsai W.C."/>
            <person name="Yeh C.M."/>
            <person name="Liu K.W."/>
            <person name="Yoshida K."/>
            <person name="Zhang L.S."/>
            <person name="Chang S.B."/>
            <person name="Chen F."/>
            <person name="Shi Y."/>
            <person name="Su Y.Y."/>
            <person name="Zhang Y.Q."/>
            <person name="Chen L.J."/>
            <person name="Yin Y."/>
            <person name="Lin M."/>
            <person name="Huang H."/>
            <person name="Deng H."/>
            <person name="Wang Z.W."/>
            <person name="Zhu S.L."/>
            <person name="Zhao X."/>
            <person name="Deng C."/>
            <person name="Niu S.C."/>
            <person name="Huang J."/>
            <person name="Wang M."/>
            <person name="Liu G.H."/>
            <person name="Yang H.J."/>
            <person name="Xiao X.J."/>
            <person name="Hsiao Y.Y."/>
            <person name="Wu W.L."/>
            <person name="Chen Y.Y."/>
            <person name="Mitsuda N."/>
            <person name="Ohme-Takagi M."/>
            <person name="Luo Y.B."/>
            <person name="Van de Peer Y."/>
            <person name="Liu Z.J."/>
        </authorList>
    </citation>
    <scope>NUCLEOTIDE SEQUENCE [LARGE SCALE GENOMIC DNA]</scope>
    <source>
        <tissue evidence="16">The whole plant</tissue>
    </source>
</reference>
<feature type="active site" description="Charge relay system" evidence="8 9">
    <location>
        <position position="513"/>
    </location>
</feature>
<dbReference type="InterPro" id="IPR041469">
    <property type="entry name" value="Subtilisin-like_FN3"/>
</dbReference>
<dbReference type="Gene3D" id="2.60.40.2310">
    <property type="match status" value="1"/>
</dbReference>
<dbReference type="GO" id="GO:0004252">
    <property type="term" value="F:serine-type endopeptidase activity"/>
    <property type="evidence" value="ECO:0007669"/>
    <property type="project" value="UniProtKB-UniRule"/>
</dbReference>
<proteinExistence type="inferred from homology"/>
<feature type="domain" description="Subtilisin-like protease fibronectin type-III" evidence="15">
    <location>
        <begin position="627"/>
        <end position="724"/>
    </location>
</feature>
<dbReference type="CDD" id="cd02120">
    <property type="entry name" value="PA_subtilisin_like"/>
    <property type="match status" value="1"/>
</dbReference>
<dbReference type="PROSITE" id="PS51892">
    <property type="entry name" value="SUBTILASE"/>
    <property type="match status" value="1"/>
</dbReference>
<keyword evidence="17" id="KW-1185">Reference proteome</keyword>
<evidence type="ECO:0000259" key="13">
    <source>
        <dbReference type="Pfam" id="PF02225"/>
    </source>
</evidence>
<comment type="similarity">
    <text evidence="2 9 10">Belongs to the peptidase S8 family.</text>
</comment>
<accession>A0A2I0WBR2</accession>
<dbReference type="InterPro" id="IPR023828">
    <property type="entry name" value="Peptidase_S8_Ser-AS"/>
</dbReference>
<feature type="domain" description="Peptidase S8/S53" evidence="12">
    <location>
        <begin position="129"/>
        <end position="551"/>
    </location>
</feature>
<feature type="domain" description="Inhibitor I9" evidence="14">
    <location>
        <begin position="27"/>
        <end position="105"/>
    </location>
</feature>
<evidence type="ECO:0000256" key="5">
    <source>
        <dbReference type="ARBA" id="ARBA00022801"/>
    </source>
</evidence>
<dbReference type="Pfam" id="PF02225">
    <property type="entry name" value="PA"/>
    <property type="match status" value="1"/>
</dbReference>